<evidence type="ECO:0000313" key="3">
    <source>
        <dbReference type="Proteomes" id="UP000263928"/>
    </source>
</evidence>
<name>A0A383S6E1_9ACTN</name>
<dbReference type="EMBL" id="UNQJ01000007">
    <property type="protein sequence ID" value="SYZ33403.1"/>
    <property type="molecule type" value="Genomic_DNA"/>
</dbReference>
<evidence type="ECO:0000256" key="1">
    <source>
        <dbReference type="SAM" id="MobiDB-lite"/>
    </source>
</evidence>
<proteinExistence type="predicted"/>
<keyword evidence="3" id="KW-1185">Reference proteome</keyword>
<dbReference type="Proteomes" id="UP000263928">
    <property type="component" value="Unassembled WGS sequence"/>
</dbReference>
<sequence>MRAATVTVISPRNTLNTVGVSVSRPSTGDRPMVTPTRSQKPITPPQPTRYEARRGTVSRAVLSDIIG</sequence>
<organism evidence="2 3">
    <name type="scientific">Propionibacterium australiense</name>
    <dbReference type="NCBI Taxonomy" id="119981"/>
    <lineage>
        <taxon>Bacteria</taxon>
        <taxon>Bacillati</taxon>
        <taxon>Actinomycetota</taxon>
        <taxon>Actinomycetes</taxon>
        <taxon>Propionibacteriales</taxon>
        <taxon>Propionibacteriaceae</taxon>
        <taxon>Propionibacterium</taxon>
    </lineage>
</organism>
<protein>
    <submittedName>
        <fullName evidence="2">Uncharacterized protein</fullName>
    </submittedName>
</protein>
<feature type="region of interest" description="Disordered" evidence="1">
    <location>
        <begin position="18"/>
        <end position="56"/>
    </location>
</feature>
<gene>
    <name evidence="2" type="ORF">PROPAUS_1322</name>
</gene>
<evidence type="ECO:0000313" key="2">
    <source>
        <dbReference type="EMBL" id="SYZ33403.1"/>
    </source>
</evidence>
<accession>A0A383S6E1</accession>
<reference evidence="3" key="1">
    <citation type="submission" date="2018-08" db="EMBL/GenBank/DDBJ databases">
        <authorList>
            <person name="Hornung B."/>
        </authorList>
    </citation>
    <scope>NUCLEOTIDE SEQUENCE [LARGE SCALE GENOMIC DNA]</scope>
</reference>
<dbReference type="AlphaFoldDB" id="A0A383S6E1"/>